<feature type="transmembrane region" description="Helical" evidence="1">
    <location>
        <begin position="6"/>
        <end position="27"/>
    </location>
</feature>
<keyword evidence="4" id="KW-1185">Reference proteome</keyword>
<keyword evidence="1" id="KW-1133">Transmembrane helix</keyword>
<comment type="caution">
    <text evidence="3">The sequence shown here is derived from an EMBL/GenBank/DDBJ whole genome shotgun (WGS) entry which is preliminary data.</text>
</comment>
<evidence type="ECO:0000313" key="3">
    <source>
        <dbReference type="EMBL" id="OWU68091.1"/>
    </source>
</evidence>
<keyword evidence="1" id="KW-0472">Membrane</keyword>
<evidence type="ECO:0000259" key="2">
    <source>
        <dbReference type="Pfam" id="PF03713"/>
    </source>
</evidence>
<proteinExistence type="predicted"/>
<evidence type="ECO:0000313" key="4">
    <source>
        <dbReference type="Proteomes" id="UP000215377"/>
    </source>
</evidence>
<gene>
    <name evidence="3" type="ORF">ATO3_24625</name>
</gene>
<reference evidence="3 4" key="1">
    <citation type="submission" date="2013-04" db="EMBL/GenBank/DDBJ databases">
        <title>Oceanicola sp. 22II1-22F33 Genome Sequencing.</title>
        <authorList>
            <person name="Lai Q."/>
            <person name="Li G."/>
            <person name="Shao Z."/>
        </authorList>
    </citation>
    <scope>NUCLEOTIDE SEQUENCE [LARGE SCALE GENOMIC DNA]</scope>
    <source>
        <strain evidence="3 4">22II1-22F33</strain>
    </source>
</reference>
<protein>
    <submittedName>
        <fullName evidence="3">Heavy metal exporting protein</fullName>
    </submittedName>
</protein>
<dbReference type="Pfam" id="PF03713">
    <property type="entry name" value="DUF305"/>
    <property type="match status" value="1"/>
</dbReference>
<dbReference type="Proteomes" id="UP000215377">
    <property type="component" value="Unassembled WGS sequence"/>
</dbReference>
<dbReference type="InterPro" id="IPR012347">
    <property type="entry name" value="Ferritin-like"/>
</dbReference>
<feature type="domain" description="DUF305" evidence="2">
    <location>
        <begin position="94"/>
        <end position="153"/>
    </location>
</feature>
<dbReference type="RefSeq" id="WP_088652552.1">
    <property type="nucleotide sequence ID" value="NZ_AQQR01000023.1"/>
</dbReference>
<sequence length="275" mass="29842">MTYTRFALMILSSTVIMFVLMYLNTYALEHVFFSETRSYMALVMGATMAFVMLMFMASMYPSRSVNAAIFGGSVLVFALSLWLVRSQVTVGGESYMRAMIPHHSIAIMTSSRADIEDARVAKLADSIESAQKKEIAEMRGLIADLDAGRVVTEIYEDPLPEVGDVADALGNTLLSELDPAPLTMQEAGSAAPQGETCAFRRTRTEDPVLIAARDGSAAVMQLNGVIIPLEPQGDGFAAEGLRMQVDPVEAARSDSLLTFALDPGPQAIYRGFWSC</sequence>
<dbReference type="OrthoDB" id="517560at2"/>
<organism evidence="3 4">
    <name type="scientific">Marinibacterium profundimaris</name>
    <dbReference type="NCBI Taxonomy" id="1679460"/>
    <lineage>
        <taxon>Bacteria</taxon>
        <taxon>Pseudomonadati</taxon>
        <taxon>Pseudomonadota</taxon>
        <taxon>Alphaproteobacteria</taxon>
        <taxon>Rhodobacterales</taxon>
        <taxon>Paracoccaceae</taxon>
        <taxon>Marinibacterium</taxon>
    </lineage>
</organism>
<evidence type="ECO:0000256" key="1">
    <source>
        <dbReference type="SAM" id="Phobius"/>
    </source>
</evidence>
<dbReference type="InterPro" id="IPR005183">
    <property type="entry name" value="DUF305_CopM-like"/>
</dbReference>
<feature type="transmembrane region" description="Helical" evidence="1">
    <location>
        <begin position="65"/>
        <end position="84"/>
    </location>
</feature>
<name>A0A225NDF2_9RHOB</name>
<dbReference type="AlphaFoldDB" id="A0A225NDF2"/>
<accession>A0A225NDF2</accession>
<keyword evidence="1" id="KW-0812">Transmembrane</keyword>
<feature type="transmembrane region" description="Helical" evidence="1">
    <location>
        <begin position="39"/>
        <end position="59"/>
    </location>
</feature>
<dbReference type="EMBL" id="AQQR01000023">
    <property type="protein sequence ID" value="OWU68091.1"/>
    <property type="molecule type" value="Genomic_DNA"/>
</dbReference>
<dbReference type="Gene3D" id="1.20.1260.10">
    <property type="match status" value="1"/>
</dbReference>